<dbReference type="RefSeq" id="WP_106059902.1">
    <property type="nucleotide sequence ID" value="NZ_PVXQ01000018.1"/>
</dbReference>
<name>A0A2T0BEH0_9CLOT</name>
<reference evidence="2 3" key="1">
    <citation type="submission" date="2018-03" db="EMBL/GenBank/DDBJ databases">
        <title>Genome sequence of Clostridium vincentii DSM 10228.</title>
        <authorList>
            <person name="Poehlein A."/>
            <person name="Daniel R."/>
        </authorList>
    </citation>
    <scope>NUCLEOTIDE SEQUENCE [LARGE SCALE GENOMIC DNA]</scope>
    <source>
        <strain evidence="2 3">DSM 10228</strain>
    </source>
</reference>
<dbReference type="GO" id="GO:0047343">
    <property type="term" value="F:glucose-1-phosphate cytidylyltransferase activity"/>
    <property type="evidence" value="ECO:0007669"/>
    <property type="project" value="UniProtKB-EC"/>
</dbReference>
<sequence>MKVVILCGGKGTRLGSANEIMPKTLALVSGRPIIWHIMNMYSSYGFNEFILPLGFGGDKIKEYFWNYEWKNCDFTKQLGSEDVTFLSKPNNWKVTLIDTGIETMTGGRIKKIEKFIDEDTFMLTYGDGLSDINIGDLVKFHKEKGKVVTVTGVERKSQYGILTEKDGLVTSFEEKSKLDGIINGGFFVMNKKIFNYIDNDDECIFEQDPLRNLVKSGELAVYNFRGYWTAIDTNKDLIHANETWKG</sequence>
<gene>
    <name evidence="2" type="primary">rfbF_2</name>
    <name evidence="2" type="ORF">CLVI_19290</name>
</gene>
<dbReference type="Gene3D" id="3.90.550.10">
    <property type="entry name" value="Spore Coat Polysaccharide Biosynthesis Protein SpsA, Chain A"/>
    <property type="match status" value="1"/>
</dbReference>
<keyword evidence="2" id="KW-0548">Nucleotidyltransferase</keyword>
<proteinExistence type="predicted"/>
<dbReference type="OrthoDB" id="9801899at2"/>
<comment type="caution">
    <text evidence="2">The sequence shown here is derived from an EMBL/GenBank/DDBJ whole genome shotgun (WGS) entry which is preliminary data.</text>
</comment>
<dbReference type="InterPro" id="IPR013446">
    <property type="entry name" value="G1P_cyt_trans-like"/>
</dbReference>
<dbReference type="Proteomes" id="UP000239471">
    <property type="component" value="Unassembled WGS sequence"/>
</dbReference>
<evidence type="ECO:0000313" key="3">
    <source>
        <dbReference type="Proteomes" id="UP000239471"/>
    </source>
</evidence>
<dbReference type="InterPro" id="IPR005835">
    <property type="entry name" value="NTP_transferase_dom"/>
</dbReference>
<protein>
    <submittedName>
        <fullName evidence="2">Glucose-1-phosphate cytidylyltransferase</fullName>
        <ecNumber evidence="2">2.7.7.33</ecNumber>
    </submittedName>
</protein>
<keyword evidence="2" id="KW-0808">Transferase</keyword>
<evidence type="ECO:0000259" key="1">
    <source>
        <dbReference type="Pfam" id="PF00483"/>
    </source>
</evidence>
<dbReference type="SUPFAM" id="SSF53448">
    <property type="entry name" value="Nucleotide-diphospho-sugar transferases"/>
    <property type="match status" value="1"/>
</dbReference>
<dbReference type="PANTHER" id="PTHR47183:SF2">
    <property type="entry name" value="GLUCOSE-1-PHOSPHATE CYTIDYLYLTRANSFERASE-RELATED"/>
    <property type="match status" value="1"/>
</dbReference>
<dbReference type="AlphaFoldDB" id="A0A2T0BEH0"/>
<dbReference type="PANTHER" id="PTHR47183">
    <property type="entry name" value="GLUCOSE-1-PHOSPHATE CYTIDYLYLTRANSFERASE-RELATED"/>
    <property type="match status" value="1"/>
</dbReference>
<feature type="domain" description="Nucleotidyl transferase" evidence="1">
    <location>
        <begin position="2"/>
        <end position="243"/>
    </location>
</feature>
<dbReference type="EC" id="2.7.7.33" evidence="2"/>
<dbReference type="Pfam" id="PF00483">
    <property type="entry name" value="NTP_transferase"/>
    <property type="match status" value="1"/>
</dbReference>
<dbReference type="InterPro" id="IPR029044">
    <property type="entry name" value="Nucleotide-diphossugar_trans"/>
</dbReference>
<dbReference type="EMBL" id="PVXQ01000018">
    <property type="protein sequence ID" value="PRR82269.1"/>
    <property type="molecule type" value="Genomic_DNA"/>
</dbReference>
<keyword evidence="3" id="KW-1185">Reference proteome</keyword>
<organism evidence="2 3">
    <name type="scientific">Clostridium vincentii</name>
    <dbReference type="NCBI Taxonomy" id="52704"/>
    <lineage>
        <taxon>Bacteria</taxon>
        <taxon>Bacillati</taxon>
        <taxon>Bacillota</taxon>
        <taxon>Clostridia</taxon>
        <taxon>Eubacteriales</taxon>
        <taxon>Clostridiaceae</taxon>
        <taxon>Clostridium</taxon>
    </lineage>
</organism>
<accession>A0A2T0BEH0</accession>
<evidence type="ECO:0000313" key="2">
    <source>
        <dbReference type="EMBL" id="PRR82269.1"/>
    </source>
</evidence>